<dbReference type="PANTHER" id="PTHR43840">
    <property type="entry name" value="MITOCHONDRIAL METAL TRANSPORTER 1-RELATED"/>
    <property type="match status" value="1"/>
</dbReference>
<feature type="transmembrane region" description="Helical" evidence="7">
    <location>
        <begin position="183"/>
        <end position="203"/>
    </location>
</feature>
<feature type="domain" description="Cation efflux protein transmembrane" evidence="8">
    <location>
        <begin position="15"/>
        <end position="211"/>
    </location>
</feature>
<feature type="domain" description="Cation efflux protein cytoplasmic" evidence="9">
    <location>
        <begin position="218"/>
        <end position="296"/>
    </location>
</feature>
<feature type="transmembrane region" description="Helical" evidence="7">
    <location>
        <begin position="112"/>
        <end position="132"/>
    </location>
</feature>
<sequence length="299" mass="32515">MDQQQRSRKAQLASWIGITGNLLLSVMKGIAGWLSGSRALIADAVHSASDVVSSVAILAGIRYANKPPDKEHPYGHGKAENIAAMIVSILLILAGFEIAWSSVKVFWGEKPSAPTGVALAAVIISIVAKEVLYQYKFRLGKRINSPALTADAWHHRSDALSSFGVLLGVGGAMIGERLEVNQLVYLDPIAGVIVALFIVILGYKMARESIDLVLENVLDDEESKQYIVTAKNVQGVKQVDEIRARTHGAYVVVDLKVSVDAALDVEEAHHISKRVKNKLMNDHEDVHDVLVHINPYSTD</sequence>
<name>A0A549YH67_9BACI</name>
<dbReference type="InterPro" id="IPR050291">
    <property type="entry name" value="CDF_Transporter"/>
</dbReference>
<evidence type="ECO:0000256" key="1">
    <source>
        <dbReference type="ARBA" id="ARBA00004141"/>
    </source>
</evidence>
<dbReference type="PANTHER" id="PTHR43840:SF15">
    <property type="entry name" value="MITOCHONDRIAL METAL TRANSPORTER 1-RELATED"/>
    <property type="match status" value="1"/>
</dbReference>
<dbReference type="AlphaFoldDB" id="A0A549YH67"/>
<dbReference type="NCBIfam" id="TIGR01297">
    <property type="entry name" value="CDF"/>
    <property type="match status" value="1"/>
</dbReference>
<dbReference type="GO" id="GO:0008324">
    <property type="term" value="F:monoatomic cation transmembrane transporter activity"/>
    <property type="evidence" value="ECO:0007669"/>
    <property type="project" value="InterPro"/>
</dbReference>
<dbReference type="EMBL" id="VJMZ01000001">
    <property type="protein sequence ID" value="TRM11223.1"/>
    <property type="molecule type" value="Genomic_DNA"/>
</dbReference>
<comment type="caution">
    <text evidence="10">The sequence shown here is derived from an EMBL/GenBank/DDBJ whole genome shotgun (WGS) entry which is preliminary data.</text>
</comment>
<keyword evidence="5 7" id="KW-1133">Transmembrane helix</keyword>
<feature type="transmembrane region" description="Helical" evidence="7">
    <location>
        <begin position="40"/>
        <end position="61"/>
    </location>
</feature>
<dbReference type="Gene3D" id="3.30.70.1350">
    <property type="entry name" value="Cation efflux protein, cytoplasmic domain"/>
    <property type="match status" value="1"/>
</dbReference>
<evidence type="ECO:0000259" key="9">
    <source>
        <dbReference type="Pfam" id="PF16916"/>
    </source>
</evidence>
<dbReference type="Pfam" id="PF01545">
    <property type="entry name" value="Cation_efflux"/>
    <property type="match status" value="1"/>
</dbReference>
<feature type="transmembrane region" description="Helical" evidence="7">
    <location>
        <begin position="12"/>
        <end position="34"/>
    </location>
</feature>
<reference evidence="10 11" key="1">
    <citation type="submission" date="2019-07" db="EMBL/GenBank/DDBJ databases">
        <title>Genomic analysis of Lentibacillus sp. NKC851-2.</title>
        <authorList>
            <person name="Oh Y.J."/>
        </authorList>
    </citation>
    <scope>NUCLEOTIDE SEQUENCE [LARGE SCALE GENOMIC DNA]</scope>
    <source>
        <strain evidence="10 11">NKC851-2</strain>
    </source>
</reference>
<evidence type="ECO:0000313" key="10">
    <source>
        <dbReference type="EMBL" id="TRM11223.1"/>
    </source>
</evidence>
<comment type="similarity">
    <text evidence="2">Belongs to the cation diffusion facilitator (CDF) transporter (TC 2.A.4) family.</text>
</comment>
<dbReference type="InterPro" id="IPR036837">
    <property type="entry name" value="Cation_efflux_CTD_sf"/>
</dbReference>
<evidence type="ECO:0000313" key="11">
    <source>
        <dbReference type="Proteomes" id="UP000319280"/>
    </source>
</evidence>
<evidence type="ECO:0000256" key="2">
    <source>
        <dbReference type="ARBA" id="ARBA00008114"/>
    </source>
</evidence>
<evidence type="ECO:0000256" key="6">
    <source>
        <dbReference type="ARBA" id="ARBA00023136"/>
    </source>
</evidence>
<dbReference type="RefSeq" id="WP_142790380.1">
    <property type="nucleotide sequence ID" value="NZ_VJMZ01000001.1"/>
</dbReference>
<dbReference type="InterPro" id="IPR027470">
    <property type="entry name" value="Cation_efflux_CTD"/>
</dbReference>
<gene>
    <name evidence="10" type="ORF">FH966_05590</name>
</gene>
<protein>
    <submittedName>
        <fullName evidence="10">Cation transporter</fullName>
    </submittedName>
</protein>
<accession>A0A549YH67</accession>
<dbReference type="SUPFAM" id="SSF161111">
    <property type="entry name" value="Cation efflux protein transmembrane domain-like"/>
    <property type="match status" value="1"/>
</dbReference>
<evidence type="ECO:0000256" key="5">
    <source>
        <dbReference type="ARBA" id="ARBA00022989"/>
    </source>
</evidence>
<dbReference type="InterPro" id="IPR002524">
    <property type="entry name" value="Cation_efflux"/>
</dbReference>
<organism evidence="10 11">
    <name type="scientific">Lentibacillus cibarius</name>
    <dbReference type="NCBI Taxonomy" id="2583219"/>
    <lineage>
        <taxon>Bacteria</taxon>
        <taxon>Bacillati</taxon>
        <taxon>Bacillota</taxon>
        <taxon>Bacilli</taxon>
        <taxon>Bacillales</taxon>
        <taxon>Bacillaceae</taxon>
        <taxon>Lentibacillus</taxon>
    </lineage>
</organism>
<comment type="subcellular location">
    <subcellularLocation>
        <location evidence="1">Membrane</location>
        <topology evidence="1">Multi-pass membrane protein</topology>
    </subcellularLocation>
</comment>
<dbReference type="GO" id="GO:0016020">
    <property type="term" value="C:membrane"/>
    <property type="evidence" value="ECO:0007669"/>
    <property type="project" value="UniProtKB-SubCell"/>
</dbReference>
<dbReference type="InterPro" id="IPR058533">
    <property type="entry name" value="Cation_efflux_TM"/>
</dbReference>
<feature type="transmembrane region" description="Helical" evidence="7">
    <location>
        <begin position="82"/>
        <end position="100"/>
    </location>
</feature>
<evidence type="ECO:0000256" key="7">
    <source>
        <dbReference type="SAM" id="Phobius"/>
    </source>
</evidence>
<keyword evidence="11" id="KW-1185">Reference proteome</keyword>
<keyword evidence="3" id="KW-0813">Transport</keyword>
<dbReference type="Pfam" id="PF16916">
    <property type="entry name" value="ZT_dimer"/>
    <property type="match status" value="1"/>
</dbReference>
<evidence type="ECO:0000256" key="3">
    <source>
        <dbReference type="ARBA" id="ARBA00022448"/>
    </source>
</evidence>
<dbReference type="SUPFAM" id="SSF160240">
    <property type="entry name" value="Cation efflux protein cytoplasmic domain-like"/>
    <property type="match status" value="1"/>
</dbReference>
<keyword evidence="6 7" id="KW-0472">Membrane</keyword>
<dbReference type="FunFam" id="1.20.1510.10:FF:000006">
    <property type="entry name" value="Divalent cation efflux transporter"/>
    <property type="match status" value="1"/>
</dbReference>
<dbReference type="Proteomes" id="UP000319280">
    <property type="component" value="Unassembled WGS sequence"/>
</dbReference>
<dbReference type="Gene3D" id="1.20.1510.10">
    <property type="entry name" value="Cation efflux protein transmembrane domain"/>
    <property type="match status" value="1"/>
</dbReference>
<evidence type="ECO:0000256" key="4">
    <source>
        <dbReference type="ARBA" id="ARBA00022692"/>
    </source>
</evidence>
<proteinExistence type="inferred from homology"/>
<dbReference type="InterPro" id="IPR027469">
    <property type="entry name" value="Cation_efflux_TMD_sf"/>
</dbReference>
<evidence type="ECO:0000259" key="8">
    <source>
        <dbReference type="Pfam" id="PF01545"/>
    </source>
</evidence>
<keyword evidence="4 7" id="KW-0812">Transmembrane</keyword>